<comment type="function">
    <text evidence="1">Functions as an U snRNP-specific nuclear import adapter. Involved in the trimethylguanosine (m3G)-cap-dependent nuclear import of U snRNPs. Binds specifically to the terminal m3G-cap U snRNAs.</text>
</comment>
<evidence type="ECO:0000256" key="6">
    <source>
        <dbReference type="ARBA" id="ARBA00022448"/>
    </source>
</evidence>
<keyword evidence="7" id="KW-0963">Cytoplasm</keyword>
<dbReference type="SUPFAM" id="SSF56091">
    <property type="entry name" value="DNA ligase/mRNA capping enzyme, catalytic domain"/>
    <property type="match status" value="1"/>
</dbReference>
<dbReference type="InterPro" id="IPR047857">
    <property type="entry name" value="Snurportin1_C"/>
</dbReference>
<dbReference type="Proteomes" id="UP001150062">
    <property type="component" value="Unassembled WGS sequence"/>
</dbReference>
<proteinExistence type="inferred from homology"/>
<evidence type="ECO:0000313" key="12">
    <source>
        <dbReference type="EMBL" id="KAJ6243272.1"/>
    </source>
</evidence>
<feature type="domain" description="Snurportin-1 m3G cap-binding" evidence="11">
    <location>
        <begin position="192"/>
        <end position="294"/>
    </location>
</feature>
<organism evidence="12 13">
    <name type="scientific">Anaeramoeba flamelloides</name>
    <dbReference type="NCBI Taxonomy" id="1746091"/>
    <lineage>
        <taxon>Eukaryota</taxon>
        <taxon>Metamonada</taxon>
        <taxon>Anaeramoebidae</taxon>
        <taxon>Anaeramoeba</taxon>
    </lineage>
</organism>
<evidence type="ECO:0000256" key="9">
    <source>
        <dbReference type="ARBA" id="ARBA00023242"/>
    </source>
</evidence>
<comment type="subcellular location">
    <subcellularLocation>
        <location evidence="3">Cytoplasm</location>
    </subcellularLocation>
    <subcellularLocation>
        <location evidence="2">Nucleus</location>
    </subcellularLocation>
</comment>
<feature type="region of interest" description="Disordered" evidence="10">
    <location>
        <begin position="173"/>
        <end position="194"/>
    </location>
</feature>
<evidence type="ECO:0000256" key="2">
    <source>
        <dbReference type="ARBA" id="ARBA00004123"/>
    </source>
</evidence>
<comment type="similarity">
    <text evidence="4">Belongs to the snurportin family.</text>
</comment>
<accession>A0ABQ8YFA3</accession>
<feature type="compositionally biased region" description="Acidic residues" evidence="10">
    <location>
        <begin position="184"/>
        <end position="193"/>
    </location>
</feature>
<dbReference type="Pfam" id="PF21974">
    <property type="entry name" value="SPN1_m3Gcap_bd"/>
    <property type="match status" value="2"/>
</dbReference>
<dbReference type="Gene3D" id="3.30.470.30">
    <property type="entry name" value="DNA ligase/mRNA capping enzyme"/>
    <property type="match status" value="1"/>
</dbReference>
<feature type="domain" description="Snurportin-1 m3G cap-binding" evidence="11">
    <location>
        <begin position="79"/>
        <end position="160"/>
    </location>
</feature>
<comment type="caution">
    <text evidence="12">The sequence shown here is derived from an EMBL/GenBank/DDBJ whole genome shotgun (WGS) entry which is preliminary data.</text>
</comment>
<evidence type="ECO:0000256" key="5">
    <source>
        <dbReference type="ARBA" id="ARBA00016034"/>
    </source>
</evidence>
<keyword evidence="13" id="KW-1185">Reference proteome</keyword>
<dbReference type="PANTHER" id="PTHR13403:SF6">
    <property type="entry name" value="SNURPORTIN-1"/>
    <property type="match status" value="1"/>
</dbReference>
<evidence type="ECO:0000256" key="8">
    <source>
        <dbReference type="ARBA" id="ARBA00022884"/>
    </source>
</evidence>
<reference evidence="12" key="1">
    <citation type="submission" date="2022-08" db="EMBL/GenBank/DDBJ databases">
        <title>Novel sulfate-reducing endosymbionts in the free-living metamonad Anaeramoeba.</title>
        <authorList>
            <person name="Jerlstrom-Hultqvist J."/>
            <person name="Cepicka I."/>
            <person name="Gallot-Lavallee L."/>
            <person name="Salas-Leiva D."/>
            <person name="Curtis B.A."/>
            <person name="Zahonova K."/>
            <person name="Pipaliya S."/>
            <person name="Dacks J."/>
            <person name="Roger A.J."/>
        </authorList>
    </citation>
    <scope>NUCLEOTIDE SEQUENCE</scope>
    <source>
        <strain evidence="12">Schooner1</strain>
    </source>
</reference>
<keyword evidence="8" id="KW-0694">RNA-binding</keyword>
<sequence length="310" mass="36542">MNETKISLRTKYFQTTKSLELSQTRRRELFLKTQEERRTDQFEKLRESIVGKILKENNETKMNKNKKKVSKTAKKYANQLILPEILEEVPSKMLTEYFAVPYPKQSKRCLVIANRGHTISRNLDGTMIEDFQSALPGGSFSNRLSRNPKIYCVLDCLRVESMIGKKQNNSNYMNKDLTNFENEKQDEEQEETEKETKEITYYVLDLMSWNGVNYFKATAEFRFFWLEVKLQEEGEGITKVSKKNTYPFVALPHKHLSIKNLNDIKNNNSDECEGILFYHYQCLYLPDNNPLVCYILFDEIQELIDNIEKL</sequence>
<dbReference type="InterPro" id="IPR017336">
    <property type="entry name" value="Snurportin-1"/>
</dbReference>
<evidence type="ECO:0000256" key="7">
    <source>
        <dbReference type="ARBA" id="ARBA00022490"/>
    </source>
</evidence>
<keyword evidence="6" id="KW-0813">Transport</keyword>
<dbReference type="PANTHER" id="PTHR13403">
    <property type="entry name" value="SNURPORTIN1 RNUT1 PROTEIN RNA, U TRANSPORTER 1"/>
    <property type="match status" value="1"/>
</dbReference>
<protein>
    <recommendedName>
        <fullName evidence="5">Snurportin-1</fullName>
    </recommendedName>
</protein>
<evidence type="ECO:0000313" key="13">
    <source>
        <dbReference type="Proteomes" id="UP001150062"/>
    </source>
</evidence>
<gene>
    <name evidence="12" type="ORF">M0813_22413</name>
</gene>
<evidence type="ECO:0000256" key="3">
    <source>
        <dbReference type="ARBA" id="ARBA00004496"/>
    </source>
</evidence>
<evidence type="ECO:0000256" key="1">
    <source>
        <dbReference type="ARBA" id="ARBA00003975"/>
    </source>
</evidence>
<name>A0ABQ8YFA3_9EUKA</name>
<evidence type="ECO:0000256" key="10">
    <source>
        <dbReference type="SAM" id="MobiDB-lite"/>
    </source>
</evidence>
<dbReference type="EMBL" id="JAOAOG010000172">
    <property type="protein sequence ID" value="KAJ6243272.1"/>
    <property type="molecule type" value="Genomic_DNA"/>
</dbReference>
<evidence type="ECO:0000259" key="11">
    <source>
        <dbReference type="Pfam" id="PF21974"/>
    </source>
</evidence>
<evidence type="ECO:0000256" key="4">
    <source>
        <dbReference type="ARBA" id="ARBA00007540"/>
    </source>
</evidence>
<keyword evidence="9" id="KW-0539">Nucleus</keyword>